<evidence type="ECO:0000313" key="3">
    <source>
        <dbReference type="Proteomes" id="UP000799324"/>
    </source>
</evidence>
<name>A0A6A6SZQ6_9PLEO</name>
<dbReference type="AlphaFoldDB" id="A0A6A6SZQ6"/>
<proteinExistence type="predicted"/>
<gene>
    <name evidence="2" type="ORF">K491DRAFT_45240</name>
</gene>
<protein>
    <submittedName>
        <fullName evidence="2">Uncharacterized protein</fullName>
    </submittedName>
</protein>
<dbReference type="EMBL" id="MU004399">
    <property type="protein sequence ID" value="KAF2652537.1"/>
    <property type="molecule type" value="Genomic_DNA"/>
</dbReference>
<organism evidence="2 3">
    <name type="scientific">Lophiostoma macrostomum CBS 122681</name>
    <dbReference type="NCBI Taxonomy" id="1314788"/>
    <lineage>
        <taxon>Eukaryota</taxon>
        <taxon>Fungi</taxon>
        <taxon>Dikarya</taxon>
        <taxon>Ascomycota</taxon>
        <taxon>Pezizomycotina</taxon>
        <taxon>Dothideomycetes</taxon>
        <taxon>Pleosporomycetidae</taxon>
        <taxon>Pleosporales</taxon>
        <taxon>Lophiostomataceae</taxon>
        <taxon>Lophiostoma</taxon>
    </lineage>
</organism>
<evidence type="ECO:0000256" key="1">
    <source>
        <dbReference type="SAM" id="Phobius"/>
    </source>
</evidence>
<keyword evidence="1" id="KW-1133">Transmembrane helix</keyword>
<dbReference type="Proteomes" id="UP000799324">
    <property type="component" value="Unassembled WGS sequence"/>
</dbReference>
<feature type="transmembrane region" description="Helical" evidence="1">
    <location>
        <begin position="186"/>
        <end position="210"/>
    </location>
</feature>
<sequence>MWQASFAKPTLCHPLYCQARHRGHLPFRSKVLLVAGCAIVCHGTYEWRSKLGLWQYQTSLQLGCRWQSAAICGRLFRRRSTPRPFRQVCVLHPCRLVCVASAAVERLSRCAGRCRGRLVGRRLAACFFALSSCAEDGFLCVSSRRWACRSRGGWGSVEARCVQLSTSASLPSQLVFKLPRQRQRRCAMLTLVFLMSNAACHAVAPAAAWLQPKGTLARLMTVSGGDAAKSAQVQASGRSSKEVSDAYLCIRRRAKRSLSFRRAAPRMRLAVQL</sequence>
<keyword evidence="3" id="KW-1185">Reference proteome</keyword>
<keyword evidence="1" id="KW-0812">Transmembrane</keyword>
<reference evidence="2" key="1">
    <citation type="journal article" date="2020" name="Stud. Mycol.">
        <title>101 Dothideomycetes genomes: a test case for predicting lifestyles and emergence of pathogens.</title>
        <authorList>
            <person name="Haridas S."/>
            <person name="Albert R."/>
            <person name="Binder M."/>
            <person name="Bloem J."/>
            <person name="Labutti K."/>
            <person name="Salamov A."/>
            <person name="Andreopoulos B."/>
            <person name="Baker S."/>
            <person name="Barry K."/>
            <person name="Bills G."/>
            <person name="Bluhm B."/>
            <person name="Cannon C."/>
            <person name="Castanera R."/>
            <person name="Culley D."/>
            <person name="Daum C."/>
            <person name="Ezra D."/>
            <person name="Gonzalez J."/>
            <person name="Henrissat B."/>
            <person name="Kuo A."/>
            <person name="Liang C."/>
            <person name="Lipzen A."/>
            <person name="Lutzoni F."/>
            <person name="Magnuson J."/>
            <person name="Mondo S."/>
            <person name="Nolan M."/>
            <person name="Ohm R."/>
            <person name="Pangilinan J."/>
            <person name="Park H.-J."/>
            <person name="Ramirez L."/>
            <person name="Alfaro M."/>
            <person name="Sun H."/>
            <person name="Tritt A."/>
            <person name="Yoshinaga Y."/>
            <person name="Zwiers L.-H."/>
            <person name="Turgeon B."/>
            <person name="Goodwin S."/>
            <person name="Spatafora J."/>
            <person name="Crous P."/>
            <person name="Grigoriev I."/>
        </authorList>
    </citation>
    <scope>NUCLEOTIDE SEQUENCE</scope>
    <source>
        <strain evidence="2">CBS 122681</strain>
    </source>
</reference>
<keyword evidence="1" id="KW-0472">Membrane</keyword>
<accession>A0A6A6SZQ6</accession>
<evidence type="ECO:0000313" key="2">
    <source>
        <dbReference type="EMBL" id="KAF2652537.1"/>
    </source>
</evidence>